<sequence>MVKVPSGSGPGAFDEQGGDARKEAAPSNPPPTPARPSSVSGLSARSRDQPDASKRAARAQTAAGTDSATPATTPAMRRRRALPALTRAKTSPAAVPETSQMRETDAEDLSRALTLIAAANRADVKLSAKDIAYGLGYERAPVMGRRVDAMKHRLPRLKSRCDRLQEVVDHLHQRATWERQEGEDGARLAGWFGSQGAETRASLDVDLTDSGGMLAMQPLTVRAQPSGDEFDAGHMLSWPPEVLAALPREQREWLEARRDLWNALGVESGPQVPTFIDDHFECVTFRTDGGMPHEIERLAELSPAAKRTLIKLQQQGATLQFVKCKQTPDGVLEAIRHVATHSQHNFVSNWLPDLVKADIEPTVIQADRDRINENHPKQWAKSLAKVDETSFRGQLLERQSAEELADKLDFTRSTGLIRTLSGSAMRVTASTGDAVSKRELAALNATLGSMFGREYAHRLLTADDANSTSEGAQAIIKSLAVMAPTVEIVQDALHLGGVAKFIAASGDDVMAEAAELSALRGAGMTPAEMRKRVAFLAPFAAAALAAASSIDEVAHKVGERVGGALFSVGAVLLSAVTGIMSVKYFAGQYRQLEQDGKLPGHLALPPELHGRLDELSEMDLSKDRLITIVDDALASCGAETAEREAVLARMRNLDAPEIAAAFLEQSKPVGWREAWGAGAREAMGINPARLGLTIGTYTSPLMGAALGPYFLHQPVLYAIAGSYETIVGAASIWAYKRTFDARWNRYVDRYDASEDQNQDGRSSQS</sequence>
<protein>
    <submittedName>
        <fullName evidence="3">Uncharacterized protein</fullName>
    </submittedName>
</protein>
<reference evidence="3 4" key="1">
    <citation type="submission" date="2016-07" db="EMBL/GenBank/DDBJ databases">
        <title>Genome analysis of Burkholderia fungorum ES3-20.</title>
        <authorList>
            <person name="Xu D."/>
            <person name="Yao R."/>
            <person name="Zheng S."/>
        </authorList>
    </citation>
    <scope>NUCLEOTIDE SEQUENCE [LARGE SCALE GENOMIC DNA]</scope>
    <source>
        <strain evidence="3 4">ES3-20</strain>
    </source>
</reference>
<keyword evidence="2" id="KW-0812">Transmembrane</keyword>
<feature type="transmembrane region" description="Helical" evidence="2">
    <location>
        <begin position="562"/>
        <end position="582"/>
    </location>
</feature>
<feature type="region of interest" description="Disordered" evidence="1">
    <location>
        <begin position="1"/>
        <end position="106"/>
    </location>
</feature>
<evidence type="ECO:0000256" key="2">
    <source>
        <dbReference type="SAM" id="Phobius"/>
    </source>
</evidence>
<evidence type="ECO:0000313" key="3">
    <source>
        <dbReference type="EMBL" id="RKF31457.1"/>
    </source>
</evidence>
<name>A0A3R7F372_9BURK</name>
<dbReference type="OrthoDB" id="9071307at2"/>
<proteinExistence type="predicted"/>
<dbReference type="Proteomes" id="UP000283709">
    <property type="component" value="Unassembled WGS sequence"/>
</dbReference>
<keyword evidence="2" id="KW-0472">Membrane</keyword>
<organism evidence="3 4">
    <name type="scientific">Paraburkholderia fungorum</name>
    <dbReference type="NCBI Taxonomy" id="134537"/>
    <lineage>
        <taxon>Bacteria</taxon>
        <taxon>Pseudomonadati</taxon>
        <taxon>Pseudomonadota</taxon>
        <taxon>Betaproteobacteria</taxon>
        <taxon>Burkholderiales</taxon>
        <taxon>Burkholderiaceae</taxon>
        <taxon>Paraburkholderia</taxon>
    </lineage>
</organism>
<keyword evidence="2" id="KW-1133">Transmembrane helix</keyword>
<evidence type="ECO:0000313" key="4">
    <source>
        <dbReference type="Proteomes" id="UP000283709"/>
    </source>
</evidence>
<accession>A0A3R7F372</accession>
<feature type="compositionally biased region" description="Basic and acidic residues" evidence="1">
    <location>
        <begin position="45"/>
        <end position="54"/>
    </location>
</feature>
<feature type="transmembrane region" description="Helical" evidence="2">
    <location>
        <begin position="690"/>
        <end position="710"/>
    </location>
</feature>
<evidence type="ECO:0000256" key="1">
    <source>
        <dbReference type="SAM" id="MobiDB-lite"/>
    </source>
</evidence>
<dbReference type="EMBL" id="MCAS01000067">
    <property type="protein sequence ID" value="RKF31457.1"/>
    <property type="molecule type" value="Genomic_DNA"/>
</dbReference>
<comment type="caution">
    <text evidence="3">The sequence shown here is derived from an EMBL/GenBank/DDBJ whole genome shotgun (WGS) entry which is preliminary data.</text>
</comment>
<gene>
    <name evidence="3" type="ORF">BCY88_11830</name>
</gene>
<dbReference type="RefSeq" id="WP_120348882.1">
    <property type="nucleotide sequence ID" value="NZ_MCAS01000067.1"/>
</dbReference>
<dbReference type="AlphaFoldDB" id="A0A3R7F372"/>
<feature type="compositionally biased region" description="Low complexity" evidence="1">
    <location>
        <begin position="58"/>
        <end position="75"/>
    </location>
</feature>
<feature type="transmembrane region" description="Helical" evidence="2">
    <location>
        <begin position="716"/>
        <end position="735"/>
    </location>
</feature>